<evidence type="ECO:0000256" key="6">
    <source>
        <dbReference type="SAM" id="Phobius"/>
    </source>
</evidence>
<dbReference type="GO" id="GO:0005886">
    <property type="term" value="C:plasma membrane"/>
    <property type="evidence" value="ECO:0007669"/>
    <property type="project" value="UniProtKB-SubCell"/>
</dbReference>
<feature type="transmembrane region" description="Helical" evidence="6">
    <location>
        <begin position="7"/>
        <end position="26"/>
    </location>
</feature>
<keyword evidence="2" id="KW-1003">Cell membrane</keyword>
<accession>A0A8E2B9L3</accession>
<keyword evidence="3 6" id="KW-0812">Transmembrane</keyword>
<keyword evidence="5 6" id="KW-0472">Membrane</keyword>
<evidence type="ECO:0000313" key="8">
    <source>
        <dbReference type="Proteomes" id="UP000550260"/>
    </source>
</evidence>
<proteinExistence type="predicted"/>
<comment type="subcellular location">
    <subcellularLocation>
        <location evidence="1">Cell membrane</location>
        <topology evidence="1">Multi-pass membrane protein</topology>
    </subcellularLocation>
</comment>
<evidence type="ECO:0000256" key="4">
    <source>
        <dbReference type="ARBA" id="ARBA00022989"/>
    </source>
</evidence>
<protein>
    <submittedName>
        <fullName evidence="7">Cytochrome C oxidase subunit IV family protein</fullName>
    </submittedName>
</protein>
<evidence type="ECO:0000256" key="3">
    <source>
        <dbReference type="ARBA" id="ARBA00022692"/>
    </source>
</evidence>
<evidence type="ECO:0000256" key="5">
    <source>
        <dbReference type="ARBA" id="ARBA00023136"/>
    </source>
</evidence>
<evidence type="ECO:0000256" key="1">
    <source>
        <dbReference type="ARBA" id="ARBA00004651"/>
    </source>
</evidence>
<dbReference type="InterPro" id="IPR005171">
    <property type="entry name" value="Cyt_c_oxidase_su4_prok"/>
</dbReference>
<name>A0A8E2B9L3_9PSEU</name>
<dbReference type="AlphaFoldDB" id="A0A8E2B9L3"/>
<feature type="transmembrane region" description="Helical" evidence="6">
    <location>
        <begin position="71"/>
        <end position="89"/>
    </location>
</feature>
<evidence type="ECO:0000256" key="2">
    <source>
        <dbReference type="ARBA" id="ARBA00022475"/>
    </source>
</evidence>
<evidence type="ECO:0000313" key="7">
    <source>
        <dbReference type="EMBL" id="MBB2506251.1"/>
    </source>
</evidence>
<comment type="caution">
    <text evidence="7">The sequence shown here is derived from an EMBL/GenBank/DDBJ whole genome shotgun (WGS) entry which is preliminary data.</text>
</comment>
<gene>
    <name evidence="7" type="ORF">H5411_44980</name>
</gene>
<dbReference type="Pfam" id="PF03626">
    <property type="entry name" value="COX4_pro"/>
    <property type="match status" value="1"/>
</dbReference>
<reference evidence="7 8" key="1">
    <citation type="submission" date="2020-08" db="EMBL/GenBank/DDBJ databases">
        <title>Amycolatopsis echigonensis JCM 21831.</title>
        <authorList>
            <person name="Tedsree N."/>
            <person name="Kuncharoen N."/>
            <person name="Likhitwitayawuid K."/>
            <person name="Tanasupawat S."/>
        </authorList>
    </citation>
    <scope>NUCLEOTIDE SEQUENCE [LARGE SCALE GENOMIC DNA]</scope>
    <source>
        <strain evidence="7 8">JCM 21831</strain>
    </source>
</reference>
<dbReference type="EMBL" id="JACJHR010000157">
    <property type="protein sequence ID" value="MBB2506251.1"/>
    <property type="molecule type" value="Genomic_DNA"/>
</dbReference>
<feature type="transmembrane region" description="Helical" evidence="6">
    <location>
        <begin position="32"/>
        <end position="50"/>
    </location>
</feature>
<organism evidence="7 8">
    <name type="scientific">Amycolatopsis echigonensis</name>
    <dbReference type="NCBI Taxonomy" id="2576905"/>
    <lineage>
        <taxon>Bacteria</taxon>
        <taxon>Bacillati</taxon>
        <taxon>Actinomycetota</taxon>
        <taxon>Actinomycetes</taxon>
        <taxon>Pseudonocardiales</taxon>
        <taxon>Pseudonocardiaceae</taxon>
        <taxon>Amycolatopsis</taxon>
    </lineage>
</organism>
<dbReference type="Proteomes" id="UP000550260">
    <property type="component" value="Unassembled WGS sequence"/>
</dbReference>
<keyword evidence="4 6" id="KW-1133">Transmembrane helix</keyword>
<sequence length="90" mass="9612">MREFVPLRVFLVWVVLVVATAASWWLGADHPLAGVAGHAGSALVVVIAFVKVRYVGLDFMDLRSAPAPLRLAFTLWIVSAGVATVALVLV</sequence>
<dbReference type="RefSeq" id="WP_183127862.1">
    <property type="nucleotide sequence ID" value="NZ_JACJHR010000157.1"/>
</dbReference>